<evidence type="ECO:0000313" key="8">
    <source>
        <dbReference type="Proteomes" id="UP001145742"/>
    </source>
</evidence>
<name>A0ABQ9DIT8_9PASS</name>
<dbReference type="Pfam" id="PF01370">
    <property type="entry name" value="Epimerase"/>
    <property type="match status" value="1"/>
</dbReference>
<reference evidence="7" key="1">
    <citation type="submission" date="2019-10" db="EMBL/GenBank/DDBJ databases">
        <authorList>
            <person name="Soares A.E.R."/>
            <person name="Aleixo A."/>
            <person name="Schneider P."/>
            <person name="Miyaki C.Y."/>
            <person name="Schneider M.P."/>
            <person name="Mello C."/>
            <person name="Vasconcelos A.T.R."/>
        </authorList>
    </citation>
    <scope>NUCLEOTIDE SEQUENCE</scope>
    <source>
        <tissue evidence="7">Muscle</tissue>
    </source>
</reference>
<dbReference type="PANTHER" id="PTHR12126">
    <property type="entry name" value="NADH-UBIQUINONE OXIDOREDUCTASE 39 KDA SUBUNIT-RELATED"/>
    <property type="match status" value="1"/>
</dbReference>
<feature type="domain" description="NAD-dependent epimerase/dehydratase" evidence="6">
    <location>
        <begin position="79"/>
        <end position="275"/>
    </location>
</feature>
<comment type="caution">
    <text evidence="7">The sequence shown here is derived from an EMBL/GenBank/DDBJ whole genome shotgun (WGS) entry which is preliminary data.</text>
</comment>
<organism evidence="7 8">
    <name type="scientific">Willisornis vidua</name>
    <name type="common">Xingu scale-backed antbird</name>
    <dbReference type="NCBI Taxonomy" id="1566151"/>
    <lineage>
        <taxon>Eukaryota</taxon>
        <taxon>Metazoa</taxon>
        <taxon>Chordata</taxon>
        <taxon>Craniata</taxon>
        <taxon>Vertebrata</taxon>
        <taxon>Euteleostomi</taxon>
        <taxon>Archelosauria</taxon>
        <taxon>Archosauria</taxon>
        <taxon>Dinosauria</taxon>
        <taxon>Saurischia</taxon>
        <taxon>Theropoda</taxon>
        <taxon>Coelurosauria</taxon>
        <taxon>Aves</taxon>
        <taxon>Neognathae</taxon>
        <taxon>Neoaves</taxon>
        <taxon>Telluraves</taxon>
        <taxon>Australaves</taxon>
        <taxon>Passeriformes</taxon>
        <taxon>Thamnophilidae</taxon>
        <taxon>Willisornis</taxon>
    </lineage>
</organism>
<gene>
    <name evidence="7" type="primary">NDUFA9</name>
    <name evidence="7" type="ORF">WISP_35021</name>
</gene>
<evidence type="ECO:0000313" key="7">
    <source>
        <dbReference type="EMBL" id="KAJ7423129.1"/>
    </source>
</evidence>
<dbReference type="InterPro" id="IPR036291">
    <property type="entry name" value="NAD(P)-bd_dom_sf"/>
</dbReference>
<evidence type="ECO:0000256" key="5">
    <source>
        <dbReference type="ARBA" id="ARBA00046455"/>
    </source>
</evidence>
<comment type="subunit">
    <text evidence="5">Complex I is composed of 45 different subunits. This a component of the hydrophobic protein fraction. Interacts with BLOC1S1. Interacts with SLC2A4. Interacts with CLOCK. Interacts with RAB5IF.</text>
</comment>
<dbReference type="PANTHER" id="PTHR12126:SF11">
    <property type="entry name" value="NADH DEHYDROGENASE [UBIQUINONE] 1 ALPHA SUBCOMPLEX SUBUNIT 9, MITOCHONDRIAL"/>
    <property type="match status" value="1"/>
</dbReference>
<proteinExistence type="inferred from homology"/>
<dbReference type="Proteomes" id="UP001145742">
    <property type="component" value="Unassembled WGS sequence"/>
</dbReference>
<protein>
    <recommendedName>
        <fullName evidence="2">NADH dehydrogenase [ubiquinone] 1 alpha subcomplex subunit 9, mitochondrial</fullName>
    </recommendedName>
    <alternativeName>
        <fullName evidence="4">Complex I-39kD</fullName>
    </alternativeName>
    <alternativeName>
        <fullName evidence="3">NADH-ubiquinone oxidoreductase 39 kDa subunit</fullName>
    </alternativeName>
</protein>
<evidence type="ECO:0000256" key="2">
    <source>
        <dbReference type="ARBA" id="ARBA00040720"/>
    </source>
</evidence>
<dbReference type="Gene3D" id="3.40.50.720">
    <property type="entry name" value="NAD(P)-binding Rossmann-like Domain"/>
    <property type="match status" value="1"/>
</dbReference>
<accession>A0ABQ9DIT8</accession>
<evidence type="ECO:0000256" key="3">
    <source>
        <dbReference type="ARBA" id="ARBA00042000"/>
    </source>
</evidence>
<dbReference type="InterPro" id="IPR051207">
    <property type="entry name" value="ComplexI_NDUFA9_subunit"/>
</dbReference>
<dbReference type="InterPro" id="IPR001509">
    <property type="entry name" value="Epimerase_deHydtase"/>
</dbReference>
<dbReference type="SUPFAM" id="SSF51735">
    <property type="entry name" value="NAD(P)-binding Rossmann-fold domains"/>
    <property type="match status" value="1"/>
</dbReference>
<comment type="similarity">
    <text evidence="1">Belongs to the complex I NDUFA9 subunit family.</text>
</comment>
<dbReference type="CDD" id="cd05271">
    <property type="entry name" value="NDUFA9_like_SDR_a"/>
    <property type="match status" value="1"/>
</dbReference>
<evidence type="ECO:0000256" key="4">
    <source>
        <dbReference type="ARBA" id="ARBA00043145"/>
    </source>
</evidence>
<dbReference type="EMBL" id="WHWB01032898">
    <property type="protein sequence ID" value="KAJ7423129.1"/>
    <property type="molecule type" value="Genomic_DNA"/>
</dbReference>
<keyword evidence="8" id="KW-1185">Reference proteome</keyword>
<evidence type="ECO:0000259" key="6">
    <source>
        <dbReference type="Pfam" id="PF01370"/>
    </source>
</evidence>
<sequence>MSFHVKKFCHKKGLGLDSIFYPYKQKFVVDFKIADTAAGPGISVLAGAPSVLQQHRQVHHAVIPHGRSGRSSVSGIVATVFGATGRIGSQVIIPYRCDQYDLMYLRPMGDLGQLLFFEWDCRDKDSIRRAVEHSNVVINLVGKEWETRNFKFEDEFINIPQSIAQISREAGVETLIHISHLNANMKSPSKYLRTKAVGEKVVREEFPNAIILKPSEMFGREDRFLNHYANMRWFGGVPLIALGKKTVKQPVYVVDVAKAIINAIKNPDAKGKTYALAGLSRKAVTAPSLEVSKARLDGALSNLG</sequence>
<evidence type="ECO:0000256" key="1">
    <source>
        <dbReference type="ARBA" id="ARBA00038501"/>
    </source>
</evidence>